<accession>A0A5C4MUW6</accession>
<dbReference type="RefSeq" id="WP_139086519.1">
    <property type="nucleotide sequence ID" value="NZ_VDFR01000020.1"/>
</dbReference>
<keyword evidence="1" id="KW-1133">Transmembrane helix</keyword>
<keyword evidence="1" id="KW-0472">Membrane</keyword>
<name>A0A5C4MUW6_9ACTN</name>
<sequence>MRYLKRLRARADERGMTTSEYAVGTVGACTVGGAIYSIATSDWFNDFLKNVFEKGVELLPFM</sequence>
<proteinExistence type="predicted"/>
<dbReference type="Pfam" id="PF14029">
    <property type="entry name" value="DUF4244"/>
    <property type="match status" value="1"/>
</dbReference>
<protein>
    <submittedName>
        <fullName evidence="2">DUF4244 domain-containing protein</fullName>
    </submittedName>
</protein>
<organism evidence="2 4">
    <name type="scientific">Mumia zhuanghuii</name>
    <dbReference type="NCBI Taxonomy" id="2585211"/>
    <lineage>
        <taxon>Bacteria</taxon>
        <taxon>Bacillati</taxon>
        <taxon>Actinomycetota</taxon>
        <taxon>Actinomycetes</taxon>
        <taxon>Propionibacteriales</taxon>
        <taxon>Nocardioidaceae</taxon>
        <taxon>Mumia</taxon>
    </lineage>
</organism>
<dbReference type="EMBL" id="VDFR01000020">
    <property type="protein sequence ID" value="TNC49961.1"/>
    <property type="molecule type" value="Genomic_DNA"/>
</dbReference>
<evidence type="ECO:0000256" key="1">
    <source>
        <dbReference type="SAM" id="Phobius"/>
    </source>
</evidence>
<evidence type="ECO:0000313" key="2">
    <source>
        <dbReference type="EMBL" id="TNC49734.1"/>
    </source>
</evidence>
<comment type="caution">
    <text evidence="2">The sequence shown here is derived from an EMBL/GenBank/DDBJ whole genome shotgun (WGS) entry which is preliminary data.</text>
</comment>
<dbReference type="InterPro" id="IPR025338">
    <property type="entry name" value="DUF4244"/>
</dbReference>
<keyword evidence="1" id="KW-0812">Transmembrane</keyword>
<evidence type="ECO:0000313" key="4">
    <source>
        <dbReference type="Proteomes" id="UP000306740"/>
    </source>
</evidence>
<evidence type="ECO:0000313" key="3">
    <source>
        <dbReference type="EMBL" id="TNC49961.1"/>
    </source>
</evidence>
<reference evidence="2 4" key="1">
    <citation type="submission" date="2019-05" db="EMBL/GenBank/DDBJ databases">
        <title>Mumia sp. nov., isolated from the intestinal contents of plateau pika (Ochotona curzoniae) in the Qinghai-Tibet plateau of China.</title>
        <authorList>
            <person name="Tian Z."/>
        </authorList>
    </citation>
    <scope>NUCLEOTIDE SEQUENCE [LARGE SCALE GENOMIC DNA]</scope>
    <source>
        <strain evidence="4">527</strain>
        <strain evidence="2">Z527</strain>
    </source>
</reference>
<gene>
    <name evidence="3" type="ORF">FHE65_04535</name>
    <name evidence="2" type="ORF">FHE65_04920</name>
</gene>
<feature type="transmembrane region" description="Helical" evidence="1">
    <location>
        <begin position="21"/>
        <end position="39"/>
    </location>
</feature>
<dbReference type="EMBL" id="VDFR01000021">
    <property type="protein sequence ID" value="TNC49734.1"/>
    <property type="molecule type" value="Genomic_DNA"/>
</dbReference>
<dbReference type="AlphaFoldDB" id="A0A5C4MUW6"/>
<dbReference type="Proteomes" id="UP000306740">
    <property type="component" value="Unassembled WGS sequence"/>
</dbReference>